<organism evidence="1 2">
    <name type="scientific">Aquimarina intermedia</name>
    <dbReference type="NCBI Taxonomy" id="350814"/>
    <lineage>
        <taxon>Bacteria</taxon>
        <taxon>Pseudomonadati</taxon>
        <taxon>Bacteroidota</taxon>
        <taxon>Flavobacteriia</taxon>
        <taxon>Flavobacteriales</taxon>
        <taxon>Flavobacteriaceae</taxon>
        <taxon>Aquimarina</taxon>
    </lineage>
</organism>
<dbReference type="EMBL" id="VNHU01000003">
    <property type="protein sequence ID" value="TYP75289.1"/>
    <property type="molecule type" value="Genomic_DNA"/>
</dbReference>
<keyword evidence="2" id="KW-1185">Reference proteome</keyword>
<dbReference type="OrthoDB" id="1402335at2"/>
<sequence length="376" mass="43572">MHGLINTLFDAKLLSSLTAAVRHVFSNSQSLNSYVILIDVSTYQMLAIDAPYQVALPQYLFALKNEGELGVFTLKFIEKIKENQIEGDQVIARFLGKFNSYVSRDNYDIINGLNTNHFQSVLFKATNLPFLDRTDFRAKFYHALNCNKGEVIFVKGEKQSGMSYLKEYFLDVCDKFDFLEFREINVFRYLEVPAAASEQGLHLAKIMAANFNLDTNLGIEEIEDLKFIRFCELLRTKFLKMDKIPLVFIHDFHKITNLLNDVNNFLYELIKRVVETFPKAIFVIAGFSYENLSEWDSDLSNKCEVYEMENISQDDLKNFAAIVYQKYKAKIDKLYKESDTNFEDAFVKRLLPFSKTSVSKLAEVIRSDIKIFESHD</sequence>
<reference evidence="1 2" key="1">
    <citation type="submission" date="2019-07" db="EMBL/GenBank/DDBJ databases">
        <title>Genomic Encyclopedia of Archaeal and Bacterial Type Strains, Phase II (KMG-II): from individual species to whole genera.</title>
        <authorList>
            <person name="Goeker M."/>
        </authorList>
    </citation>
    <scope>NUCLEOTIDE SEQUENCE [LARGE SCALE GENOMIC DNA]</scope>
    <source>
        <strain evidence="1 2">DSM 17527</strain>
    </source>
</reference>
<evidence type="ECO:0008006" key="3">
    <source>
        <dbReference type="Google" id="ProtNLM"/>
    </source>
</evidence>
<protein>
    <recommendedName>
        <fullName evidence="3">AAA ATPase-like protein</fullName>
    </recommendedName>
</protein>
<gene>
    <name evidence="1" type="ORF">BD809_103353</name>
</gene>
<accession>A0A5S5C7Z1</accession>
<dbReference type="RefSeq" id="WP_148782274.1">
    <property type="nucleotide sequence ID" value="NZ_VNHU01000003.1"/>
</dbReference>
<proteinExistence type="predicted"/>
<evidence type="ECO:0000313" key="1">
    <source>
        <dbReference type="EMBL" id="TYP75289.1"/>
    </source>
</evidence>
<dbReference type="Proteomes" id="UP000324376">
    <property type="component" value="Unassembled WGS sequence"/>
</dbReference>
<comment type="caution">
    <text evidence="1">The sequence shown here is derived from an EMBL/GenBank/DDBJ whole genome shotgun (WGS) entry which is preliminary data.</text>
</comment>
<dbReference type="AlphaFoldDB" id="A0A5S5C7Z1"/>
<name>A0A5S5C7Z1_9FLAO</name>
<evidence type="ECO:0000313" key="2">
    <source>
        <dbReference type="Proteomes" id="UP000324376"/>
    </source>
</evidence>